<name>A0A841PNZ6_9BACL</name>
<dbReference type="GO" id="GO:0006355">
    <property type="term" value="P:regulation of DNA-templated transcription"/>
    <property type="evidence" value="ECO:0007669"/>
    <property type="project" value="UniProtKB-UniRule"/>
</dbReference>
<gene>
    <name evidence="6" type="primary">rpoE</name>
    <name evidence="9" type="ORF">HNR44_002473</name>
</gene>
<feature type="domain" description="HTH HARE-type" evidence="8">
    <location>
        <begin position="14"/>
        <end position="81"/>
    </location>
</feature>
<sequence>MTIRELSREQVMETSTVELAYLVLKEKREPILYKDLFTEIVNTKEIDEDEMDERRTKLYTSLNTDGRFVHLGANHWGLKAWYSVDKSEDDLGNTFQPTPRGNDDQESENMEDDLEDLEDELDELANEEDEDTEEKDDFEGFGQDDEGQDEEDSKGADEEEQ</sequence>
<evidence type="ECO:0000256" key="6">
    <source>
        <dbReference type="HAMAP-Rule" id="MF_00357"/>
    </source>
</evidence>
<feature type="compositionally biased region" description="Acidic residues" evidence="7">
    <location>
        <begin position="104"/>
        <end position="161"/>
    </location>
</feature>
<evidence type="ECO:0000259" key="8">
    <source>
        <dbReference type="PROSITE" id="PS51913"/>
    </source>
</evidence>
<organism evidence="9 10">
    <name type="scientific">Geomicrobium halophilum</name>
    <dbReference type="NCBI Taxonomy" id="549000"/>
    <lineage>
        <taxon>Bacteria</taxon>
        <taxon>Bacillati</taxon>
        <taxon>Bacillota</taxon>
        <taxon>Bacilli</taxon>
        <taxon>Bacillales</taxon>
        <taxon>Geomicrobium</taxon>
    </lineage>
</organism>
<dbReference type="GO" id="GO:0000428">
    <property type="term" value="C:DNA-directed RNA polymerase complex"/>
    <property type="evidence" value="ECO:0007669"/>
    <property type="project" value="UniProtKB-KW"/>
</dbReference>
<dbReference type="EMBL" id="JACHHJ010000003">
    <property type="protein sequence ID" value="MBB6450490.1"/>
    <property type="molecule type" value="Genomic_DNA"/>
</dbReference>
<dbReference type="GO" id="GO:0006351">
    <property type="term" value="P:DNA-templated transcription"/>
    <property type="evidence" value="ECO:0007669"/>
    <property type="project" value="InterPro"/>
</dbReference>
<dbReference type="InterPro" id="IPR029757">
    <property type="entry name" value="RpoE"/>
</dbReference>
<dbReference type="PROSITE" id="PS51913">
    <property type="entry name" value="HTH_HARE"/>
    <property type="match status" value="1"/>
</dbReference>
<dbReference type="Proteomes" id="UP000568839">
    <property type="component" value="Unassembled WGS sequence"/>
</dbReference>
<dbReference type="Gene3D" id="1.10.10.1250">
    <property type="entry name" value="RNA polymerase, subunit delta, N-terminal domain"/>
    <property type="match status" value="1"/>
</dbReference>
<evidence type="ECO:0000313" key="10">
    <source>
        <dbReference type="Proteomes" id="UP000568839"/>
    </source>
</evidence>
<dbReference type="RefSeq" id="WP_184404547.1">
    <property type="nucleotide sequence ID" value="NZ_JACHHJ010000003.1"/>
</dbReference>
<keyword evidence="2 6" id="KW-0240">DNA-directed RNA polymerase</keyword>
<comment type="caution">
    <text evidence="9">The sequence shown here is derived from an EMBL/GenBank/DDBJ whole genome shotgun (WGS) entry which is preliminary data.</text>
</comment>
<evidence type="ECO:0000256" key="2">
    <source>
        <dbReference type="ARBA" id="ARBA00022478"/>
    </source>
</evidence>
<evidence type="ECO:0000256" key="5">
    <source>
        <dbReference type="ARBA" id="ARBA00023163"/>
    </source>
</evidence>
<comment type="subunit">
    <text evidence="6">RNAP is composed of a core of 2 alpha, a beta and a beta' subunits. The core is associated with a delta subunit and one of several sigma factors.</text>
</comment>
<keyword evidence="4 6" id="KW-0548">Nucleotidyltransferase</keyword>
<reference evidence="9 10" key="1">
    <citation type="submission" date="2020-08" db="EMBL/GenBank/DDBJ databases">
        <title>Genomic Encyclopedia of Type Strains, Phase IV (KMG-IV): sequencing the most valuable type-strain genomes for metagenomic binning, comparative biology and taxonomic classification.</title>
        <authorList>
            <person name="Goeker M."/>
        </authorList>
    </citation>
    <scope>NUCLEOTIDE SEQUENCE [LARGE SCALE GENOMIC DNA]</scope>
    <source>
        <strain evidence="9 10">DSM 21769</strain>
    </source>
</reference>
<evidence type="ECO:0000256" key="1">
    <source>
        <dbReference type="ARBA" id="ARBA00009828"/>
    </source>
</evidence>
<dbReference type="InterPro" id="IPR007759">
    <property type="entry name" value="Asxl_HARE-HTH"/>
</dbReference>
<dbReference type="AlphaFoldDB" id="A0A841PNZ6"/>
<accession>A0A841PNZ6</accession>
<protein>
    <recommendedName>
        <fullName evidence="6">Probable DNA-directed RNA polymerase subunit delta</fullName>
    </recommendedName>
    <alternativeName>
        <fullName evidence="6">RNAP delta factor</fullName>
    </alternativeName>
</protein>
<keyword evidence="5 6" id="KW-0804">Transcription</keyword>
<evidence type="ECO:0000256" key="3">
    <source>
        <dbReference type="ARBA" id="ARBA00022679"/>
    </source>
</evidence>
<dbReference type="NCBIfam" id="TIGR04567">
    <property type="entry name" value="RNAP_delt_lowGC"/>
    <property type="match status" value="1"/>
</dbReference>
<evidence type="ECO:0000256" key="4">
    <source>
        <dbReference type="ARBA" id="ARBA00022695"/>
    </source>
</evidence>
<dbReference type="InterPro" id="IPR038087">
    <property type="entry name" value="RNAP_delta_N_dom_sf"/>
</dbReference>
<evidence type="ECO:0000313" key="9">
    <source>
        <dbReference type="EMBL" id="MBB6450490.1"/>
    </source>
</evidence>
<keyword evidence="3 6" id="KW-0808">Transferase</keyword>
<comment type="function">
    <text evidence="6">Participates in both the initiation and recycling phases of transcription. In the presence of the delta subunit, RNAP displays an increased specificity of transcription, a decreased affinity for nucleic acids, and an increased efficiency of RNA synthesis because of enhanced recycling.</text>
</comment>
<dbReference type="Pfam" id="PF05066">
    <property type="entry name" value="HARE-HTH"/>
    <property type="match status" value="1"/>
</dbReference>
<dbReference type="HAMAP" id="MF_00357">
    <property type="entry name" value="RNApol_bact_RpoE"/>
    <property type="match status" value="1"/>
</dbReference>
<feature type="region of interest" description="Disordered" evidence="7">
    <location>
        <begin position="88"/>
        <end position="161"/>
    </location>
</feature>
<comment type="similarity">
    <text evidence="1 6">Belongs to the RpoE family.</text>
</comment>
<dbReference type="GO" id="GO:0003899">
    <property type="term" value="F:DNA-directed RNA polymerase activity"/>
    <property type="evidence" value="ECO:0007669"/>
    <property type="project" value="UniProtKB-UniRule"/>
</dbReference>
<proteinExistence type="inferred from homology"/>
<evidence type="ECO:0000256" key="7">
    <source>
        <dbReference type="SAM" id="MobiDB-lite"/>
    </source>
</evidence>
<keyword evidence="10" id="KW-1185">Reference proteome</keyword>